<dbReference type="Proteomes" id="UP001218231">
    <property type="component" value="Chromosome"/>
</dbReference>
<dbReference type="InterPro" id="IPR018715">
    <property type="entry name" value="DUF2239"/>
</dbReference>
<name>A0ABY7U0F6_9SPHN</name>
<dbReference type="RefSeq" id="WP_273618925.1">
    <property type="nucleotide sequence ID" value="NZ_CP117417.1"/>
</dbReference>
<proteinExistence type="predicted"/>
<protein>
    <submittedName>
        <fullName evidence="1">DUF2239 family protein</fullName>
    </submittedName>
</protein>
<dbReference type="Pfam" id="PF09998">
    <property type="entry name" value="DUF2239"/>
    <property type="match status" value="1"/>
</dbReference>
<sequence length="179" mass="19507">MGSEKLASGDLADVALAVNARMAAAPSAILIFDDTTGAQIDIDLRGTTAQIIARLAAYQGHQPEARRRGRPKLGVVAREVTLLPRHWDWLAQQPGGASQALRRLIDQARKGDEGRTATRLAHERAYRFMSALAGDFPDFERASRALFAHDLAALEEAMEAWPADVRNYALHLARPDGAD</sequence>
<evidence type="ECO:0000313" key="2">
    <source>
        <dbReference type="Proteomes" id="UP001218231"/>
    </source>
</evidence>
<evidence type="ECO:0000313" key="1">
    <source>
        <dbReference type="EMBL" id="WCT78615.1"/>
    </source>
</evidence>
<reference evidence="1 2" key="1">
    <citation type="submission" date="2023-02" db="EMBL/GenBank/DDBJ databases">
        <title>Genome sequence of Novosphingobium humi KACC 19094.</title>
        <authorList>
            <person name="Kim S."/>
            <person name="Heo J."/>
            <person name="Kwon S.-W."/>
        </authorList>
    </citation>
    <scope>NUCLEOTIDE SEQUENCE [LARGE SCALE GENOMIC DNA]</scope>
    <source>
        <strain evidence="1 2">KACC 19094</strain>
    </source>
</reference>
<organism evidence="1 2">
    <name type="scientific">Novosphingobium humi</name>
    <dbReference type="NCBI Taxonomy" id="2282397"/>
    <lineage>
        <taxon>Bacteria</taxon>
        <taxon>Pseudomonadati</taxon>
        <taxon>Pseudomonadota</taxon>
        <taxon>Alphaproteobacteria</taxon>
        <taxon>Sphingomonadales</taxon>
        <taxon>Sphingomonadaceae</taxon>
        <taxon>Novosphingobium</taxon>
    </lineage>
</organism>
<gene>
    <name evidence="1" type="ORF">PQ457_06545</name>
</gene>
<dbReference type="EMBL" id="CP117417">
    <property type="protein sequence ID" value="WCT78615.1"/>
    <property type="molecule type" value="Genomic_DNA"/>
</dbReference>
<keyword evidence="2" id="KW-1185">Reference proteome</keyword>
<accession>A0ABY7U0F6</accession>